<dbReference type="InterPro" id="IPR036397">
    <property type="entry name" value="RNaseH_sf"/>
</dbReference>
<evidence type="ECO:0000313" key="3">
    <source>
        <dbReference type="Proteomes" id="UP001596112"/>
    </source>
</evidence>
<keyword evidence="3" id="KW-1185">Reference proteome</keyword>
<dbReference type="InterPro" id="IPR052702">
    <property type="entry name" value="MscS-like_channel"/>
</dbReference>
<evidence type="ECO:0000313" key="2">
    <source>
        <dbReference type="EMBL" id="MFC5813416.1"/>
    </source>
</evidence>
<sequence>MARMGRPTVEVVLTDEERETLLRWSRRATSSQALALRCRIVLACADRGSNTAVGAELGVHPVTVAKWRKRFAADRLQGLSDEPRPGPPRTVSDEKVEEVVVRTLETTPKNATHWSTREMAAVSGLSQSTISRIWRTFGLKPHLVDTFKLSKDPQFIEKVRDVVGLYLDPPERAIVLCVDEKSQIQALDRSAPVLPMMPGMPERRTHDYLRGGVTPLFAALNAATGEVISSLHRRHRAVEFKKFLAKLDKEVPGHLDVHLICDNYATHKTPAIQKWLLAHPRFHMHFTPTSSSWLNQVERWFALLTDKHIRRGVHRNVQALEKDIRAWIADWNDNPRPFVWTKTADEIFERLTGYLNRIKDSGH</sequence>
<feature type="non-terminal residue" evidence="2">
    <location>
        <position position="363"/>
    </location>
</feature>
<organism evidence="2 3">
    <name type="scientific">Streptomyces heilongjiangensis</name>
    <dbReference type="NCBI Taxonomy" id="945052"/>
    <lineage>
        <taxon>Bacteria</taxon>
        <taxon>Bacillati</taxon>
        <taxon>Actinomycetota</taxon>
        <taxon>Actinomycetes</taxon>
        <taxon>Kitasatosporales</taxon>
        <taxon>Streptomycetaceae</taxon>
        <taxon>Streptomyces</taxon>
    </lineage>
</organism>
<dbReference type="PANTHER" id="PTHR30347:SF1">
    <property type="entry name" value="MECHANOSENSITIVE CHANNEL MSCK"/>
    <property type="match status" value="1"/>
</dbReference>
<dbReference type="PANTHER" id="PTHR30347">
    <property type="entry name" value="POTASSIUM CHANNEL RELATED"/>
    <property type="match status" value="1"/>
</dbReference>
<dbReference type="InterPro" id="IPR038717">
    <property type="entry name" value="Tc1-like_DDE_dom"/>
</dbReference>
<dbReference type="Pfam" id="PF13358">
    <property type="entry name" value="DDE_3"/>
    <property type="match status" value="1"/>
</dbReference>
<dbReference type="SUPFAM" id="SSF46689">
    <property type="entry name" value="Homeodomain-like"/>
    <property type="match status" value="1"/>
</dbReference>
<dbReference type="Pfam" id="PF13565">
    <property type="entry name" value="HTH_32"/>
    <property type="match status" value="1"/>
</dbReference>
<proteinExistence type="predicted"/>
<name>A0ABW1BKT4_9ACTN</name>
<dbReference type="SUPFAM" id="SSF53098">
    <property type="entry name" value="Ribonuclease H-like"/>
    <property type="match status" value="1"/>
</dbReference>
<dbReference type="InterPro" id="IPR047655">
    <property type="entry name" value="Transpos_IS630-like"/>
</dbReference>
<dbReference type="Proteomes" id="UP001596112">
    <property type="component" value="Unassembled WGS sequence"/>
</dbReference>
<accession>A0ABW1BKT4</accession>
<dbReference type="RefSeq" id="WP_159773887.1">
    <property type="nucleotide sequence ID" value="NZ_JBHSNZ010000115.1"/>
</dbReference>
<dbReference type="NCBIfam" id="NF033545">
    <property type="entry name" value="transpos_IS630"/>
    <property type="match status" value="1"/>
</dbReference>
<dbReference type="EMBL" id="JBHSNZ010000115">
    <property type="protein sequence ID" value="MFC5813416.1"/>
    <property type="molecule type" value="Genomic_DNA"/>
</dbReference>
<reference evidence="3" key="1">
    <citation type="journal article" date="2019" name="Int. J. Syst. Evol. Microbiol.">
        <title>The Global Catalogue of Microorganisms (GCM) 10K type strain sequencing project: providing services to taxonomists for standard genome sequencing and annotation.</title>
        <authorList>
            <consortium name="The Broad Institute Genomics Platform"/>
            <consortium name="The Broad Institute Genome Sequencing Center for Infectious Disease"/>
            <person name="Wu L."/>
            <person name="Ma J."/>
        </authorList>
    </citation>
    <scope>NUCLEOTIDE SEQUENCE [LARGE SCALE GENOMIC DNA]</scope>
    <source>
        <strain evidence="3">JCM 9918</strain>
    </source>
</reference>
<gene>
    <name evidence="2" type="ORF">ACFQGO_38995</name>
</gene>
<protein>
    <submittedName>
        <fullName evidence="2">IS630 family transposase</fullName>
    </submittedName>
</protein>
<feature type="domain" description="Tc1-like transposase DDE" evidence="1">
    <location>
        <begin position="175"/>
        <end position="320"/>
    </location>
</feature>
<evidence type="ECO:0000259" key="1">
    <source>
        <dbReference type="Pfam" id="PF13358"/>
    </source>
</evidence>
<dbReference type="InterPro" id="IPR012337">
    <property type="entry name" value="RNaseH-like_sf"/>
</dbReference>
<dbReference type="InterPro" id="IPR009057">
    <property type="entry name" value="Homeodomain-like_sf"/>
</dbReference>
<comment type="caution">
    <text evidence="2">The sequence shown here is derived from an EMBL/GenBank/DDBJ whole genome shotgun (WGS) entry which is preliminary data.</text>
</comment>
<dbReference type="Gene3D" id="3.30.420.10">
    <property type="entry name" value="Ribonuclease H-like superfamily/Ribonuclease H"/>
    <property type="match status" value="1"/>
</dbReference>